<keyword evidence="5 9" id="KW-0378">Hydrolase</keyword>
<dbReference type="GO" id="GO:0071555">
    <property type="term" value="P:cell wall organization"/>
    <property type="evidence" value="ECO:0007669"/>
    <property type="project" value="UniProtKB-KW"/>
</dbReference>
<reference evidence="11 12" key="1">
    <citation type="journal article" date="2021" name="Commun. Biol.">
        <title>The genome of Shorea leprosula (Dipterocarpaceae) highlights the ecological relevance of drought in aseasonal tropical rainforests.</title>
        <authorList>
            <person name="Ng K.K.S."/>
            <person name="Kobayashi M.J."/>
            <person name="Fawcett J.A."/>
            <person name="Hatakeyama M."/>
            <person name="Paape T."/>
            <person name="Ng C.H."/>
            <person name="Ang C.C."/>
            <person name="Tnah L.H."/>
            <person name="Lee C.T."/>
            <person name="Nishiyama T."/>
            <person name="Sese J."/>
            <person name="O'Brien M.J."/>
            <person name="Copetti D."/>
            <person name="Mohd Noor M.I."/>
            <person name="Ong R.C."/>
            <person name="Putra M."/>
            <person name="Sireger I.Z."/>
            <person name="Indrioko S."/>
            <person name="Kosugi Y."/>
            <person name="Izuno A."/>
            <person name="Isagi Y."/>
            <person name="Lee S.L."/>
            <person name="Shimizu K.K."/>
        </authorList>
    </citation>
    <scope>NUCLEOTIDE SEQUENCE [LARGE SCALE GENOMIC DNA]</scope>
    <source>
        <strain evidence="11">214</strain>
    </source>
</reference>
<comment type="similarity">
    <text evidence="2 9">Belongs to the glycosyl hydrolase 28 family.</text>
</comment>
<evidence type="ECO:0000313" key="11">
    <source>
        <dbReference type="EMBL" id="GKV27486.1"/>
    </source>
</evidence>
<evidence type="ECO:0000256" key="4">
    <source>
        <dbReference type="ARBA" id="ARBA00022525"/>
    </source>
</evidence>
<dbReference type="SUPFAM" id="SSF51126">
    <property type="entry name" value="Pectin lyase-like"/>
    <property type="match status" value="1"/>
</dbReference>
<proteinExistence type="inferred from homology"/>
<dbReference type="PROSITE" id="PS00502">
    <property type="entry name" value="POLYGALACTURONASE"/>
    <property type="match status" value="1"/>
</dbReference>
<dbReference type="GO" id="GO:0005975">
    <property type="term" value="P:carbohydrate metabolic process"/>
    <property type="evidence" value="ECO:0007669"/>
    <property type="project" value="InterPro"/>
</dbReference>
<evidence type="ECO:0000256" key="7">
    <source>
        <dbReference type="ARBA" id="ARBA00023316"/>
    </source>
</evidence>
<keyword evidence="6 9" id="KW-0326">Glycosidase</keyword>
<dbReference type="AlphaFoldDB" id="A0AAV5KS72"/>
<dbReference type="EMBL" id="BPVZ01000076">
    <property type="protein sequence ID" value="GKV27486.1"/>
    <property type="molecule type" value="Genomic_DNA"/>
</dbReference>
<evidence type="ECO:0000256" key="8">
    <source>
        <dbReference type="PROSITE-ProRule" id="PRU10052"/>
    </source>
</evidence>
<dbReference type="InterPro" id="IPR000743">
    <property type="entry name" value="Glyco_hydro_28"/>
</dbReference>
<accession>A0AAV5KS72</accession>
<dbReference type="SMART" id="SM00710">
    <property type="entry name" value="PbH1"/>
    <property type="match status" value="5"/>
</dbReference>
<feature type="chain" id="PRO_5043528899" description="Polygalacturonase" evidence="10">
    <location>
        <begin position="25"/>
        <end position="367"/>
    </location>
</feature>
<feature type="signal peptide" evidence="10">
    <location>
        <begin position="1"/>
        <end position="24"/>
    </location>
</feature>
<dbReference type="Proteomes" id="UP001054252">
    <property type="component" value="Unassembled WGS sequence"/>
</dbReference>
<keyword evidence="4" id="KW-0964">Secreted</keyword>
<protein>
    <recommendedName>
        <fullName evidence="13">Polygalacturonase</fullName>
    </recommendedName>
</protein>
<evidence type="ECO:0000313" key="12">
    <source>
        <dbReference type="Proteomes" id="UP001054252"/>
    </source>
</evidence>
<organism evidence="11 12">
    <name type="scientific">Rubroshorea leprosula</name>
    <dbReference type="NCBI Taxonomy" id="152421"/>
    <lineage>
        <taxon>Eukaryota</taxon>
        <taxon>Viridiplantae</taxon>
        <taxon>Streptophyta</taxon>
        <taxon>Embryophyta</taxon>
        <taxon>Tracheophyta</taxon>
        <taxon>Spermatophyta</taxon>
        <taxon>Magnoliopsida</taxon>
        <taxon>eudicotyledons</taxon>
        <taxon>Gunneridae</taxon>
        <taxon>Pentapetalae</taxon>
        <taxon>rosids</taxon>
        <taxon>malvids</taxon>
        <taxon>Malvales</taxon>
        <taxon>Dipterocarpaceae</taxon>
        <taxon>Rubroshorea</taxon>
    </lineage>
</organism>
<dbReference type="InterPro" id="IPR006626">
    <property type="entry name" value="PbH1"/>
</dbReference>
<evidence type="ECO:0000256" key="2">
    <source>
        <dbReference type="ARBA" id="ARBA00008834"/>
    </source>
</evidence>
<evidence type="ECO:0000256" key="3">
    <source>
        <dbReference type="ARBA" id="ARBA00022512"/>
    </source>
</evidence>
<evidence type="ECO:0000256" key="10">
    <source>
        <dbReference type="SAM" id="SignalP"/>
    </source>
</evidence>
<keyword evidence="10" id="KW-0732">Signal</keyword>
<name>A0AAV5KS72_9ROSI</name>
<dbReference type="Pfam" id="PF00295">
    <property type="entry name" value="Glyco_hydro_28"/>
    <property type="match status" value="1"/>
</dbReference>
<keyword evidence="12" id="KW-1185">Reference proteome</keyword>
<dbReference type="InterPro" id="IPR011050">
    <property type="entry name" value="Pectin_lyase_fold/virulence"/>
</dbReference>
<dbReference type="GO" id="GO:0004650">
    <property type="term" value="F:polygalacturonase activity"/>
    <property type="evidence" value="ECO:0007669"/>
    <property type="project" value="InterPro"/>
</dbReference>
<dbReference type="Gene3D" id="2.160.20.10">
    <property type="entry name" value="Single-stranded right-handed beta-helix, Pectin lyase-like"/>
    <property type="match status" value="2"/>
</dbReference>
<keyword evidence="3" id="KW-0134">Cell wall</keyword>
<dbReference type="PANTHER" id="PTHR31375">
    <property type="match status" value="1"/>
</dbReference>
<evidence type="ECO:0000256" key="1">
    <source>
        <dbReference type="ARBA" id="ARBA00004191"/>
    </source>
</evidence>
<feature type="active site" evidence="8">
    <location>
        <position position="209"/>
    </location>
</feature>
<comment type="caution">
    <text evidence="11">The sequence shown here is derived from an EMBL/GenBank/DDBJ whole genome shotgun (WGS) entry which is preliminary data.</text>
</comment>
<dbReference type="PROSITE" id="PS51257">
    <property type="entry name" value="PROKAR_LIPOPROTEIN"/>
    <property type="match status" value="1"/>
</dbReference>
<evidence type="ECO:0008006" key="13">
    <source>
        <dbReference type="Google" id="ProtNLM"/>
    </source>
</evidence>
<evidence type="ECO:0000256" key="5">
    <source>
        <dbReference type="ARBA" id="ARBA00022801"/>
    </source>
</evidence>
<comment type="subcellular location">
    <subcellularLocation>
        <location evidence="1">Secreted</location>
        <location evidence="1">Cell wall</location>
    </subcellularLocation>
</comment>
<keyword evidence="7" id="KW-0961">Cell wall biogenesis/degradation</keyword>
<evidence type="ECO:0000256" key="6">
    <source>
        <dbReference type="ARBA" id="ARBA00023295"/>
    </source>
</evidence>
<sequence length="367" mass="40658">MYLNLKKSHCLLLLVISLISVSSCYEDLYHNLDHFHTPTLYPPPFYFTNYKQNYYYHKPNSAHRRNYKNPLRASHLVIRPKVVNVDAFGAKADGRDDSKAFKRAWKEACSSTGTVLLVVPKNRDYVLKPITFSGPCRSNLAFKRCFNVKASNVLVTAPEYSPNTDGIHVTETQNILIKNSVIKTGDDCISIVSGSKNVRATGITCGPGHGISIGSLGARNSAAYVSNVVVDKARLSGTTNGVRIKTWQGGSGYAKNIIFQNVVMQNVSNPIIINQYYCDQEKPCPEQHPAVRISNVMYNNIRGSSASEDAIKLSCSKSFPCHGIWLQNIALGRQLLQEDNDQVARASCSNVGLVNRGIVYPRCSSKY</sequence>
<dbReference type="InterPro" id="IPR012334">
    <property type="entry name" value="Pectin_lyas_fold"/>
</dbReference>
<gene>
    <name evidence="11" type="ORF">SLEP1_g36658</name>
</gene>
<evidence type="ECO:0000256" key="9">
    <source>
        <dbReference type="RuleBase" id="RU361169"/>
    </source>
</evidence>